<comment type="subcellular location">
    <subcellularLocation>
        <location evidence="8 9">Nucleus</location>
    </subcellularLocation>
</comment>
<evidence type="ECO:0000256" key="9">
    <source>
        <dbReference type="RuleBase" id="RU369094"/>
    </source>
</evidence>
<evidence type="ECO:0000256" key="1">
    <source>
        <dbReference type="ARBA" id="ARBA00022723"/>
    </source>
</evidence>
<dbReference type="PANTHER" id="PTHR31992">
    <property type="entry name" value="DOF ZINC FINGER PROTEIN DOF1.4-RELATED"/>
    <property type="match status" value="1"/>
</dbReference>
<keyword evidence="3 9" id="KW-0862">Zinc</keyword>
<proteinExistence type="predicted"/>
<name>A0ABD1HX89_SALDI</name>
<dbReference type="Pfam" id="PF02701">
    <property type="entry name" value="Zn_ribbon_Dof"/>
    <property type="match status" value="1"/>
</dbReference>
<dbReference type="GO" id="GO:0003700">
    <property type="term" value="F:DNA-binding transcription factor activity"/>
    <property type="evidence" value="ECO:0007669"/>
    <property type="project" value="UniProtKB-UniRule"/>
</dbReference>
<feature type="compositionally biased region" description="Basic residues" evidence="10">
    <location>
        <begin position="94"/>
        <end position="103"/>
    </location>
</feature>
<dbReference type="EMBL" id="JBEAFC010000004">
    <property type="protein sequence ID" value="KAL1560193.1"/>
    <property type="molecule type" value="Genomic_DNA"/>
</dbReference>
<evidence type="ECO:0000313" key="13">
    <source>
        <dbReference type="Proteomes" id="UP001567538"/>
    </source>
</evidence>
<comment type="function">
    <text evidence="9">Transcription factor that binds specifically to a 5'-AA[AG]G-3' consensus core sequence.</text>
</comment>
<dbReference type="PANTHER" id="PTHR31992:SF97">
    <property type="entry name" value="DOF ZINC FINGER PROTEIN"/>
    <property type="match status" value="1"/>
</dbReference>
<evidence type="ECO:0000313" key="12">
    <source>
        <dbReference type="EMBL" id="KAL1560193.1"/>
    </source>
</evidence>
<dbReference type="GO" id="GO:0003677">
    <property type="term" value="F:DNA binding"/>
    <property type="evidence" value="ECO:0007669"/>
    <property type="project" value="UniProtKB-UniRule"/>
</dbReference>
<evidence type="ECO:0000256" key="5">
    <source>
        <dbReference type="ARBA" id="ARBA00023125"/>
    </source>
</evidence>
<evidence type="ECO:0000256" key="4">
    <source>
        <dbReference type="ARBA" id="ARBA00023015"/>
    </source>
</evidence>
<accession>A0ABD1HX89</accession>
<dbReference type="InterPro" id="IPR003851">
    <property type="entry name" value="Znf_Dof"/>
</dbReference>
<feature type="domain" description="Dof-type" evidence="11">
    <location>
        <begin position="45"/>
        <end position="99"/>
    </location>
</feature>
<dbReference type="AlphaFoldDB" id="A0ABD1HX89"/>
<dbReference type="GO" id="GO:0008270">
    <property type="term" value="F:zinc ion binding"/>
    <property type="evidence" value="ECO:0007669"/>
    <property type="project" value="UniProtKB-KW"/>
</dbReference>
<evidence type="ECO:0000256" key="7">
    <source>
        <dbReference type="ARBA" id="ARBA00023242"/>
    </source>
</evidence>
<dbReference type="InterPro" id="IPR045174">
    <property type="entry name" value="Dof"/>
</dbReference>
<evidence type="ECO:0000256" key="3">
    <source>
        <dbReference type="ARBA" id="ARBA00022833"/>
    </source>
</evidence>
<keyword evidence="7 8" id="KW-0539">Nucleus</keyword>
<comment type="caution">
    <text evidence="12">The sequence shown here is derived from an EMBL/GenBank/DDBJ whole genome shotgun (WGS) entry which is preliminary data.</text>
</comment>
<dbReference type="GO" id="GO:0005634">
    <property type="term" value="C:nucleus"/>
    <property type="evidence" value="ECO:0007669"/>
    <property type="project" value="UniProtKB-SubCell"/>
</dbReference>
<feature type="compositionally biased region" description="Low complexity" evidence="10">
    <location>
        <begin position="104"/>
        <end position="119"/>
    </location>
</feature>
<dbReference type="PROSITE" id="PS01361">
    <property type="entry name" value="ZF_DOF_1"/>
    <property type="match status" value="1"/>
</dbReference>
<protein>
    <recommendedName>
        <fullName evidence="9">Dof zinc finger protein</fullName>
    </recommendedName>
</protein>
<keyword evidence="6 9" id="KW-0804">Transcription</keyword>
<dbReference type="PROSITE" id="PS50884">
    <property type="entry name" value="ZF_DOF_2"/>
    <property type="match status" value="1"/>
</dbReference>
<dbReference type="Proteomes" id="UP001567538">
    <property type="component" value="Unassembled WGS sequence"/>
</dbReference>
<evidence type="ECO:0000256" key="6">
    <source>
        <dbReference type="ARBA" id="ARBA00023163"/>
    </source>
</evidence>
<keyword evidence="5 8" id="KW-0238">DNA-binding</keyword>
<evidence type="ECO:0000256" key="2">
    <source>
        <dbReference type="ARBA" id="ARBA00022771"/>
    </source>
</evidence>
<keyword evidence="2 8" id="KW-0863">Zinc-finger</keyword>
<evidence type="ECO:0000259" key="11">
    <source>
        <dbReference type="PROSITE" id="PS50884"/>
    </source>
</evidence>
<feature type="region of interest" description="Disordered" evidence="10">
    <location>
        <begin position="94"/>
        <end position="119"/>
    </location>
</feature>
<keyword evidence="4 9" id="KW-0805">Transcription regulation</keyword>
<keyword evidence="1 9" id="KW-0479">Metal-binding</keyword>
<organism evidence="12 13">
    <name type="scientific">Salvia divinorum</name>
    <name type="common">Maria pastora</name>
    <name type="synonym">Diviner's sage</name>
    <dbReference type="NCBI Taxonomy" id="28513"/>
    <lineage>
        <taxon>Eukaryota</taxon>
        <taxon>Viridiplantae</taxon>
        <taxon>Streptophyta</taxon>
        <taxon>Embryophyta</taxon>
        <taxon>Tracheophyta</taxon>
        <taxon>Spermatophyta</taxon>
        <taxon>Magnoliopsida</taxon>
        <taxon>eudicotyledons</taxon>
        <taxon>Gunneridae</taxon>
        <taxon>Pentapetalae</taxon>
        <taxon>asterids</taxon>
        <taxon>lamiids</taxon>
        <taxon>Lamiales</taxon>
        <taxon>Lamiaceae</taxon>
        <taxon>Nepetoideae</taxon>
        <taxon>Mentheae</taxon>
        <taxon>Salviinae</taxon>
        <taxon>Salvia</taxon>
        <taxon>Salvia subgen. Calosphace</taxon>
    </lineage>
</organism>
<evidence type="ECO:0000256" key="8">
    <source>
        <dbReference type="PROSITE-ProRule" id="PRU00071"/>
    </source>
</evidence>
<feature type="region of interest" description="Disordered" evidence="10">
    <location>
        <begin position="1"/>
        <end position="44"/>
    </location>
</feature>
<sequence>MGLSSKQVSEDQKLDWGQTFLQSAAAETSKPPPSRRQQQPQAEALKCPRCASTNTKFCYYNNYNKSQPRHFCKSCKRHWTKGGTLRNILVGGARKNKRPRVSKPTKAPPTAAAASTGTSGQKTMSNILYHALIGRSSSPLLHETTSKGFNNVTSPFSGAQIIPTSEFQFSSLSNFDMNASTYQPLNAFDHFAGNLDSMEESTITTVNASGGAWESGSEMDLPNYWSWNDIDVLTSGDLSLSWDDDEYKPVIKP</sequence>
<evidence type="ECO:0000256" key="10">
    <source>
        <dbReference type="SAM" id="MobiDB-lite"/>
    </source>
</evidence>
<reference evidence="12 13" key="1">
    <citation type="submission" date="2024-06" db="EMBL/GenBank/DDBJ databases">
        <title>A chromosome level genome sequence of Diviner's sage (Salvia divinorum).</title>
        <authorList>
            <person name="Ford S.A."/>
            <person name="Ro D.-K."/>
            <person name="Ness R.W."/>
            <person name="Phillips M.A."/>
        </authorList>
    </citation>
    <scope>NUCLEOTIDE SEQUENCE [LARGE SCALE GENOMIC DNA]</scope>
    <source>
        <strain evidence="12">SAF-2024a</strain>
        <tissue evidence="12">Leaf</tissue>
    </source>
</reference>
<gene>
    <name evidence="12" type="ORF">AAHA92_10443</name>
</gene>
<keyword evidence="13" id="KW-1185">Reference proteome</keyword>